<keyword evidence="6" id="KW-1185">Reference proteome</keyword>
<keyword evidence="1" id="KW-0805">Transcription regulation</keyword>
<dbReference type="Pfam" id="PF09339">
    <property type="entry name" value="HTH_IclR"/>
    <property type="match status" value="1"/>
</dbReference>
<dbReference type="InterPro" id="IPR029016">
    <property type="entry name" value="GAF-like_dom_sf"/>
</dbReference>
<dbReference type="OrthoDB" id="9807558at2"/>
<name>F5XFG6_MICPN</name>
<reference evidence="5 6" key="1">
    <citation type="submission" date="2011-05" db="EMBL/GenBank/DDBJ databases">
        <title>Whole genome sequence of Microlunatus phosphovorus NM-1.</title>
        <authorList>
            <person name="Hosoyama A."/>
            <person name="Sasaki K."/>
            <person name="Harada T."/>
            <person name="Igarashi R."/>
            <person name="Kawakoshi A."/>
            <person name="Sasagawa M."/>
            <person name="Fukada J."/>
            <person name="Nakamura S."/>
            <person name="Katano Y."/>
            <person name="Hanada S."/>
            <person name="Kamagata Y."/>
            <person name="Nakamura N."/>
            <person name="Yamazaki S."/>
            <person name="Fujita N."/>
        </authorList>
    </citation>
    <scope>NUCLEOTIDE SEQUENCE [LARGE SCALE GENOMIC DNA]</scope>
    <source>
        <strain evidence="6">ATCC 700054 / DSM 10555 / JCM 9379 / NBRC 101784 / NCIMB 13414 / VKM Ac-1990 / NM-1</strain>
    </source>
</reference>
<dbReference type="STRING" id="1032480.MLP_23590"/>
<dbReference type="InterPro" id="IPR036390">
    <property type="entry name" value="WH_DNA-bd_sf"/>
</dbReference>
<dbReference type="PROSITE" id="PS51078">
    <property type="entry name" value="ICLR_ED"/>
    <property type="match status" value="1"/>
</dbReference>
<evidence type="ECO:0000259" key="4">
    <source>
        <dbReference type="PROSITE" id="PS51078"/>
    </source>
</evidence>
<dbReference type="GO" id="GO:0045892">
    <property type="term" value="P:negative regulation of DNA-templated transcription"/>
    <property type="evidence" value="ECO:0007669"/>
    <property type="project" value="TreeGrafter"/>
</dbReference>
<evidence type="ECO:0000256" key="1">
    <source>
        <dbReference type="ARBA" id="ARBA00023015"/>
    </source>
</evidence>
<dbReference type="InterPro" id="IPR005471">
    <property type="entry name" value="Tscrpt_reg_IclR_N"/>
</dbReference>
<dbReference type="InterPro" id="IPR036388">
    <property type="entry name" value="WH-like_DNA-bd_sf"/>
</dbReference>
<dbReference type="PANTHER" id="PTHR30136:SF35">
    <property type="entry name" value="HTH-TYPE TRANSCRIPTIONAL REGULATOR RV1719"/>
    <property type="match status" value="1"/>
</dbReference>
<keyword evidence="2" id="KW-0238">DNA-binding</keyword>
<dbReference type="Gene3D" id="1.10.10.10">
    <property type="entry name" value="Winged helix-like DNA-binding domain superfamily/Winged helix DNA-binding domain"/>
    <property type="match status" value="1"/>
</dbReference>
<dbReference type="KEGG" id="mph:MLP_23590"/>
<sequence>MSVERPMGILQRSDALVRLLAEEGALTPAEIAERIDTPRPTVYRLADALARMGLTETLPGTRIALSRRWLRLGDAARSSMSEWQLARPILDGLAASTGQTVFLCVPRGREGGGQEAVCIDCAQGQAFNVLLLKPGRALPLHAGAEGRVTLAYGVSDVEQYLVGAPFAAYNLRTLVTAEELRRDIAETRDRGFSISDEDVTDGIGALGAPLRTSRTGAFAGALSIVGLADRLTARRVELAEALLDAADALSATLP</sequence>
<protein>
    <submittedName>
        <fullName evidence="5">Putative iclR family transcriptional regulator</fullName>
    </submittedName>
</protein>
<dbReference type="SMART" id="SM00346">
    <property type="entry name" value="HTH_ICLR"/>
    <property type="match status" value="1"/>
</dbReference>
<feature type="domain" description="IclR-ED" evidence="4">
    <location>
        <begin position="68"/>
        <end position="254"/>
    </location>
</feature>
<dbReference type="HOGENOM" id="CLU_062618_6_0_11"/>
<proteinExistence type="predicted"/>
<dbReference type="RefSeq" id="WP_013863245.1">
    <property type="nucleotide sequence ID" value="NC_015635.1"/>
</dbReference>
<evidence type="ECO:0000256" key="2">
    <source>
        <dbReference type="ARBA" id="ARBA00023125"/>
    </source>
</evidence>
<dbReference type="Proteomes" id="UP000007947">
    <property type="component" value="Chromosome"/>
</dbReference>
<dbReference type="SUPFAM" id="SSF46785">
    <property type="entry name" value="Winged helix' DNA-binding domain"/>
    <property type="match status" value="1"/>
</dbReference>
<gene>
    <name evidence="5" type="ordered locus">MLP_23590</name>
</gene>
<organism evidence="5 6">
    <name type="scientific">Microlunatus phosphovorus (strain ATCC 700054 / DSM 10555 / JCM 9379 / NBRC 101784 / NCIMB 13414 / VKM Ac-1990 / NM-1)</name>
    <dbReference type="NCBI Taxonomy" id="1032480"/>
    <lineage>
        <taxon>Bacteria</taxon>
        <taxon>Bacillati</taxon>
        <taxon>Actinomycetota</taxon>
        <taxon>Actinomycetes</taxon>
        <taxon>Propionibacteriales</taxon>
        <taxon>Propionibacteriaceae</taxon>
        <taxon>Microlunatus</taxon>
    </lineage>
</organism>
<dbReference type="GO" id="GO:0003700">
    <property type="term" value="F:DNA-binding transcription factor activity"/>
    <property type="evidence" value="ECO:0007669"/>
    <property type="project" value="TreeGrafter"/>
</dbReference>
<evidence type="ECO:0000313" key="5">
    <source>
        <dbReference type="EMBL" id="BAK35373.1"/>
    </source>
</evidence>
<dbReference type="SUPFAM" id="SSF55781">
    <property type="entry name" value="GAF domain-like"/>
    <property type="match status" value="1"/>
</dbReference>
<dbReference type="PANTHER" id="PTHR30136">
    <property type="entry name" value="HELIX-TURN-HELIX TRANSCRIPTIONAL REGULATOR, ICLR FAMILY"/>
    <property type="match status" value="1"/>
</dbReference>
<dbReference type="AlphaFoldDB" id="F5XFG6"/>
<dbReference type="InterPro" id="IPR050707">
    <property type="entry name" value="HTH_MetabolicPath_Reg"/>
</dbReference>
<evidence type="ECO:0000313" key="6">
    <source>
        <dbReference type="Proteomes" id="UP000007947"/>
    </source>
</evidence>
<dbReference type="GO" id="GO:0003677">
    <property type="term" value="F:DNA binding"/>
    <property type="evidence" value="ECO:0007669"/>
    <property type="project" value="UniProtKB-KW"/>
</dbReference>
<evidence type="ECO:0000256" key="3">
    <source>
        <dbReference type="ARBA" id="ARBA00023163"/>
    </source>
</evidence>
<dbReference type="Pfam" id="PF01614">
    <property type="entry name" value="IclR_C"/>
    <property type="match status" value="1"/>
</dbReference>
<dbReference type="InterPro" id="IPR014757">
    <property type="entry name" value="Tscrpt_reg_IclR_C"/>
</dbReference>
<dbReference type="Gene3D" id="3.30.450.40">
    <property type="match status" value="1"/>
</dbReference>
<keyword evidence="3" id="KW-0804">Transcription</keyword>
<dbReference type="eggNOG" id="COG1414">
    <property type="taxonomic scope" value="Bacteria"/>
</dbReference>
<accession>F5XFG6</accession>
<dbReference type="EMBL" id="AP012204">
    <property type="protein sequence ID" value="BAK35373.1"/>
    <property type="molecule type" value="Genomic_DNA"/>
</dbReference>